<evidence type="ECO:0000313" key="2">
    <source>
        <dbReference type="Proteomes" id="UP001168877"/>
    </source>
</evidence>
<accession>A0AA39SVK2</accession>
<reference evidence="1" key="1">
    <citation type="journal article" date="2022" name="Plant J.">
        <title>Strategies of tolerance reflected in two North American maple genomes.</title>
        <authorList>
            <person name="McEvoy S.L."/>
            <person name="Sezen U.U."/>
            <person name="Trouern-Trend A."/>
            <person name="McMahon S.M."/>
            <person name="Schaberg P.G."/>
            <person name="Yang J."/>
            <person name="Wegrzyn J.L."/>
            <person name="Swenson N.G."/>
        </authorList>
    </citation>
    <scope>NUCLEOTIDE SEQUENCE</scope>
    <source>
        <strain evidence="1">NS2018</strain>
    </source>
</reference>
<proteinExistence type="predicted"/>
<dbReference type="EMBL" id="JAUESC010000003">
    <property type="protein sequence ID" value="KAK0598864.1"/>
    <property type="molecule type" value="Genomic_DNA"/>
</dbReference>
<keyword evidence="2" id="KW-1185">Reference proteome</keyword>
<organism evidence="1 2">
    <name type="scientific">Acer saccharum</name>
    <name type="common">Sugar maple</name>
    <dbReference type="NCBI Taxonomy" id="4024"/>
    <lineage>
        <taxon>Eukaryota</taxon>
        <taxon>Viridiplantae</taxon>
        <taxon>Streptophyta</taxon>
        <taxon>Embryophyta</taxon>
        <taxon>Tracheophyta</taxon>
        <taxon>Spermatophyta</taxon>
        <taxon>Magnoliopsida</taxon>
        <taxon>eudicotyledons</taxon>
        <taxon>Gunneridae</taxon>
        <taxon>Pentapetalae</taxon>
        <taxon>rosids</taxon>
        <taxon>malvids</taxon>
        <taxon>Sapindales</taxon>
        <taxon>Sapindaceae</taxon>
        <taxon>Hippocastanoideae</taxon>
        <taxon>Acereae</taxon>
        <taxon>Acer</taxon>
    </lineage>
</organism>
<dbReference type="AlphaFoldDB" id="A0AA39SVK2"/>
<sequence length="98" mass="11444">MYGWGLGFFKRSNTLEKAQCKAEYLVKKLKDNSLLLDAPNETKESHWYGIPDVERIGRESVELRPDFNLNTIIQQSYQKANEDIWNEDNDAYSSDHSE</sequence>
<comment type="caution">
    <text evidence="1">The sequence shown here is derived from an EMBL/GenBank/DDBJ whole genome shotgun (WGS) entry which is preliminary data.</text>
</comment>
<gene>
    <name evidence="1" type="ORF">LWI29_000172</name>
</gene>
<name>A0AA39SVK2_ACESA</name>
<protein>
    <submittedName>
        <fullName evidence="1">Uncharacterized protein</fullName>
    </submittedName>
</protein>
<evidence type="ECO:0000313" key="1">
    <source>
        <dbReference type="EMBL" id="KAK0598864.1"/>
    </source>
</evidence>
<reference evidence="1" key="2">
    <citation type="submission" date="2023-06" db="EMBL/GenBank/DDBJ databases">
        <authorList>
            <person name="Swenson N.G."/>
            <person name="Wegrzyn J.L."/>
            <person name="Mcevoy S.L."/>
        </authorList>
    </citation>
    <scope>NUCLEOTIDE SEQUENCE</scope>
    <source>
        <strain evidence="1">NS2018</strain>
        <tissue evidence="1">Leaf</tissue>
    </source>
</reference>
<dbReference type="Proteomes" id="UP001168877">
    <property type="component" value="Unassembled WGS sequence"/>
</dbReference>